<dbReference type="InterPro" id="IPR015867">
    <property type="entry name" value="N-reg_PII/ATP_PRibTrfase_C"/>
</dbReference>
<evidence type="ECO:0000256" key="1">
    <source>
        <dbReference type="ARBA" id="ARBA00010169"/>
    </source>
</evidence>
<dbReference type="GO" id="GO:0005507">
    <property type="term" value="F:copper ion binding"/>
    <property type="evidence" value="ECO:0007669"/>
    <property type="project" value="TreeGrafter"/>
</dbReference>
<reference evidence="2" key="1">
    <citation type="journal article" date="2020" name="mSystems">
        <title>Genome- and Community-Level Interaction Insights into Carbon Utilization and Element Cycling Functions of Hydrothermarchaeota in Hydrothermal Sediment.</title>
        <authorList>
            <person name="Zhou Z."/>
            <person name="Liu Y."/>
            <person name="Xu W."/>
            <person name="Pan J."/>
            <person name="Luo Z.H."/>
            <person name="Li M."/>
        </authorList>
    </citation>
    <scope>NUCLEOTIDE SEQUENCE [LARGE SCALE GENOMIC DNA]</scope>
    <source>
        <strain evidence="2">SpSt-468</strain>
    </source>
</reference>
<dbReference type="InterPro" id="IPR004323">
    <property type="entry name" value="Ion_tolerance_CutA"/>
</dbReference>
<dbReference type="Pfam" id="PF03091">
    <property type="entry name" value="CutA1"/>
    <property type="match status" value="1"/>
</dbReference>
<dbReference type="AlphaFoldDB" id="A0A7C3J4G3"/>
<dbReference type="InterPro" id="IPR011322">
    <property type="entry name" value="N-reg_PII-like_a/b"/>
</dbReference>
<dbReference type="GO" id="GO:0010038">
    <property type="term" value="P:response to metal ion"/>
    <property type="evidence" value="ECO:0007669"/>
    <property type="project" value="InterPro"/>
</dbReference>
<dbReference type="Gene3D" id="3.30.70.120">
    <property type="match status" value="1"/>
</dbReference>
<accession>A0A7C3J4G3</accession>
<dbReference type="PANTHER" id="PTHR23419">
    <property type="entry name" value="DIVALENT CATION TOLERANCE CUTA-RELATED"/>
    <property type="match status" value="1"/>
</dbReference>
<gene>
    <name evidence="2" type="ORF">ENS19_06960</name>
</gene>
<protein>
    <submittedName>
        <fullName evidence="2">Divalent-cation tolerance protein CutA</fullName>
    </submittedName>
</protein>
<proteinExistence type="inferred from homology"/>
<comment type="caution">
    <text evidence="2">The sequence shown here is derived from an EMBL/GenBank/DDBJ whole genome shotgun (WGS) entry which is preliminary data.</text>
</comment>
<sequence>MHAVIFITVGRKDEGLRIARTLVGERLVACVNVICGVTSIYRWKGGVEEGAECLLIAKTEKSMVDRVADRVRELHSYSIPEVIALDATGGLRDYLDWVSQSVAL</sequence>
<dbReference type="PANTHER" id="PTHR23419:SF8">
    <property type="entry name" value="FI09726P"/>
    <property type="match status" value="1"/>
</dbReference>
<organism evidence="2">
    <name type="scientific">Candidatus Methanomethylicus mesodigestus</name>
    <dbReference type="NCBI Taxonomy" id="1867258"/>
    <lineage>
        <taxon>Archaea</taxon>
        <taxon>Thermoproteota</taxon>
        <taxon>Methanosuratincolia</taxon>
        <taxon>Candidatus Methanomethylicales</taxon>
        <taxon>Candidatus Methanomethylicaceae</taxon>
        <taxon>Candidatus Methanomethylicus</taxon>
    </lineage>
</organism>
<evidence type="ECO:0000313" key="2">
    <source>
        <dbReference type="EMBL" id="HFK20997.1"/>
    </source>
</evidence>
<dbReference type="SUPFAM" id="SSF54913">
    <property type="entry name" value="GlnB-like"/>
    <property type="match status" value="1"/>
</dbReference>
<dbReference type="EMBL" id="DSTX01000011">
    <property type="protein sequence ID" value="HFK20997.1"/>
    <property type="molecule type" value="Genomic_DNA"/>
</dbReference>
<comment type="similarity">
    <text evidence="1">Belongs to the CutA family.</text>
</comment>
<name>A0A7C3J4G3_9CREN</name>